<evidence type="ECO:0000256" key="2">
    <source>
        <dbReference type="ARBA" id="ARBA00022737"/>
    </source>
</evidence>
<name>A0A232LXP1_9EURO</name>
<dbReference type="InterPro" id="IPR015943">
    <property type="entry name" value="WD40/YVTN_repeat-like_dom_sf"/>
</dbReference>
<feature type="non-terminal residue" evidence="4">
    <location>
        <position position="313"/>
    </location>
</feature>
<protein>
    <submittedName>
        <fullName evidence="4">Uncharacterized protein</fullName>
    </submittedName>
</protein>
<feature type="repeat" description="WD" evidence="3">
    <location>
        <begin position="283"/>
        <end position="313"/>
    </location>
</feature>
<dbReference type="InterPro" id="IPR019775">
    <property type="entry name" value="WD40_repeat_CS"/>
</dbReference>
<dbReference type="Proteomes" id="UP000243515">
    <property type="component" value="Unassembled WGS sequence"/>
</dbReference>
<dbReference type="PANTHER" id="PTHR19879:SF9">
    <property type="entry name" value="TRANSCRIPTION INITIATION FACTOR TFIID SUBUNIT 5"/>
    <property type="match status" value="1"/>
</dbReference>
<evidence type="ECO:0000256" key="1">
    <source>
        <dbReference type="ARBA" id="ARBA00022574"/>
    </source>
</evidence>
<dbReference type="Gene3D" id="2.130.10.10">
    <property type="entry name" value="YVTN repeat-like/Quinoprotein amine dehydrogenase"/>
    <property type="match status" value="1"/>
</dbReference>
<keyword evidence="1 3" id="KW-0853">WD repeat</keyword>
<feature type="repeat" description="WD" evidence="3">
    <location>
        <begin position="241"/>
        <end position="282"/>
    </location>
</feature>
<comment type="caution">
    <text evidence="4">The sequence shown here is derived from an EMBL/GenBank/DDBJ whole genome shotgun (WGS) entry which is preliminary data.</text>
</comment>
<dbReference type="PANTHER" id="PTHR19879">
    <property type="entry name" value="TRANSCRIPTION INITIATION FACTOR TFIID"/>
    <property type="match status" value="1"/>
</dbReference>
<dbReference type="PROSITE" id="PS50082">
    <property type="entry name" value="WD_REPEATS_2"/>
    <property type="match status" value="2"/>
</dbReference>
<evidence type="ECO:0000256" key="3">
    <source>
        <dbReference type="PROSITE-ProRule" id="PRU00221"/>
    </source>
</evidence>
<dbReference type="InterPro" id="IPR001680">
    <property type="entry name" value="WD40_rpt"/>
</dbReference>
<keyword evidence="2" id="KW-0677">Repeat</keyword>
<reference evidence="4 5" key="1">
    <citation type="journal article" date="2015" name="Environ. Microbiol.">
        <title>Metagenome sequence of Elaphomyces granulatus from sporocarp tissue reveals Ascomycota ectomycorrhizal fingerprints of genome expansion and a Proteobacteria-rich microbiome.</title>
        <authorList>
            <person name="Quandt C.A."/>
            <person name="Kohler A."/>
            <person name="Hesse C.N."/>
            <person name="Sharpton T.J."/>
            <person name="Martin F."/>
            <person name="Spatafora J.W."/>
        </authorList>
    </citation>
    <scope>NUCLEOTIDE SEQUENCE [LARGE SCALE GENOMIC DNA]</scope>
    <source>
        <strain evidence="4 5">OSC145934</strain>
    </source>
</reference>
<dbReference type="Pfam" id="PF00400">
    <property type="entry name" value="WD40"/>
    <property type="match status" value="2"/>
</dbReference>
<dbReference type="PRINTS" id="PR00319">
    <property type="entry name" value="GPROTEINB"/>
</dbReference>
<dbReference type="SUPFAM" id="SSF50978">
    <property type="entry name" value="WD40 repeat-like"/>
    <property type="match status" value="1"/>
</dbReference>
<dbReference type="InterPro" id="IPR036322">
    <property type="entry name" value="WD40_repeat_dom_sf"/>
</dbReference>
<sequence>MVLHNISPSIVNHDVSIFLVHKLRLIGEQDPQDAGWPGAEVIKALVQSASGLFIWAATACRFIGEGLFADERLRTLLQSRAPAAATPDEHLNGVYIAVLQYSIQPGFSQQEKVTLCSMLRDILSSIVALFTPLSVDSLSWLVVIPKRRVNRVLKDLHAILDIPNDHICVLRLHHPSFRDFLLDKKRCGDSSFWADEKQAHRMLSCIQLSDISQTRHLWRGLWDGLLLTRQRLTTGAARRTLTGHTDAVYTLAFSPDSTLLASSSADSIIKLWDAATGDERQTLKGHAYQVNSASFPPNGTLLASAGADNTIKL</sequence>
<dbReference type="PROSITE" id="PS00678">
    <property type="entry name" value="WD_REPEATS_1"/>
    <property type="match status" value="1"/>
</dbReference>
<dbReference type="OrthoDB" id="1577640at2759"/>
<proteinExistence type="predicted"/>
<keyword evidence="5" id="KW-1185">Reference proteome</keyword>
<dbReference type="EMBL" id="NPHW01003811">
    <property type="protein sequence ID" value="OXV08940.1"/>
    <property type="molecule type" value="Genomic_DNA"/>
</dbReference>
<dbReference type="AlphaFoldDB" id="A0A232LXP1"/>
<evidence type="ECO:0000313" key="4">
    <source>
        <dbReference type="EMBL" id="OXV08940.1"/>
    </source>
</evidence>
<organism evidence="4 5">
    <name type="scientific">Elaphomyces granulatus</name>
    <dbReference type="NCBI Taxonomy" id="519963"/>
    <lineage>
        <taxon>Eukaryota</taxon>
        <taxon>Fungi</taxon>
        <taxon>Dikarya</taxon>
        <taxon>Ascomycota</taxon>
        <taxon>Pezizomycotina</taxon>
        <taxon>Eurotiomycetes</taxon>
        <taxon>Eurotiomycetidae</taxon>
        <taxon>Eurotiales</taxon>
        <taxon>Elaphomycetaceae</taxon>
        <taxon>Elaphomyces</taxon>
    </lineage>
</organism>
<dbReference type="PROSITE" id="PS50294">
    <property type="entry name" value="WD_REPEATS_REGION"/>
    <property type="match status" value="2"/>
</dbReference>
<dbReference type="InterPro" id="IPR001632">
    <property type="entry name" value="WD40_G-protein_beta-like"/>
</dbReference>
<gene>
    <name evidence="4" type="ORF">Egran_03297</name>
</gene>
<accession>A0A232LXP1</accession>
<evidence type="ECO:0000313" key="5">
    <source>
        <dbReference type="Proteomes" id="UP000243515"/>
    </source>
</evidence>
<dbReference type="SMART" id="SM00320">
    <property type="entry name" value="WD40"/>
    <property type="match status" value="2"/>
</dbReference>